<keyword evidence="4" id="KW-1185">Reference proteome</keyword>
<dbReference type="Proteomes" id="UP001642464">
    <property type="component" value="Unassembled WGS sequence"/>
</dbReference>
<dbReference type="CDD" id="cd17039">
    <property type="entry name" value="Ubl_ubiquitin_like"/>
    <property type="match status" value="1"/>
</dbReference>
<reference evidence="3 4" key="1">
    <citation type="submission" date="2024-02" db="EMBL/GenBank/DDBJ databases">
        <authorList>
            <person name="Chen Y."/>
            <person name="Shah S."/>
            <person name="Dougan E. K."/>
            <person name="Thang M."/>
            <person name="Chan C."/>
        </authorList>
    </citation>
    <scope>NUCLEOTIDE SEQUENCE [LARGE SCALE GENOMIC DNA]</scope>
</reference>
<dbReference type="SUPFAM" id="SSF54236">
    <property type="entry name" value="Ubiquitin-like"/>
    <property type="match status" value="1"/>
</dbReference>
<feature type="domain" description="Ubiquitin-like" evidence="2">
    <location>
        <begin position="3"/>
        <end position="74"/>
    </location>
</feature>
<name>A0ABP0P6Z2_9DINO</name>
<comment type="caution">
    <text evidence="3">The sequence shown here is derived from an EMBL/GenBank/DDBJ whole genome shotgun (WGS) entry which is preliminary data.</text>
</comment>
<evidence type="ECO:0000313" key="4">
    <source>
        <dbReference type="Proteomes" id="UP001642464"/>
    </source>
</evidence>
<protein>
    <submittedName>
        <fullName evidence="3">E3 ubiquitin-protein ligase HERC2</fullName>
    </submittedName>
</protein>
<accession>A0ABP0P6Z2</accession>
<sequence>MSISIAVALLSGRSRVITAHPDSTVDDLRLQAQLSLKVGLERLVTETGVILQGKSTLRASHVQSGATLTAHVRQSQLVSSALAFALLRSDGTVVSWGNAVDGGDSSAVQDELKDVNQIQSTLHAFAAIRSDGSVVAWGKMDDGGLVPSAVGAELVNEIQGTENCFAAIRGDGGVVTWGNGDFAPDGPTAEELLQDVQQQVPTSTIGSDGSVVTWGRPLSSEG</sequence>
<organism evidence="3 4">
    <name type="scientific">Durusdinium trenchii</name>
    <dbReference type="NCBI Taxonomy" id="1381693"/>
    <lineage>
        <taxon>Eukaryota</taxon>
        <taxon>Sar</taxon>
        <taxon>Alveolata</taxon>
        <taxon>Dinophyceae</taxon>
        <taxon>Suessiales</taxon>
        <taxon>Symbiodiniaceae</taxon>
        <taxon>Durusdinium</taxon>
    </lineage>
</organism>
<dbReference type="Gene3D" id="2.130.10.30">
    <property type="entry name" value="Regulator of chromosome condensation 1/beta-lactamase-inhibitor protein II"/>
    <property type="match status" value="1"/>
</dbReference>
<dbReference type="SUPFAM" id="SSF50985">
    <property type="entry name" value="RCC1/BLIP-II"/>
    <property type="match status" value="1"/>
</dbReference>
<dbReference type="InterPro" id="IPR000626">
    <property type="entry name" value="Ubiquitin-like_dom"/>
</dbReference>
<dbReference type="InterPro" id="IPR009091">
    <property type="entry name" value="RCC1/BLIP-II"/>
</dbReference>
<gene>
    <name evidence="3" type="ORF">SCF082_LOCUS35446</name>
</gene>
<feature type="region of interest" description="Disordered" evidence="1">
    <location>
        <begin position="202"/>
        <end position="222"/>
    </location>
</feature>
<dbReference type="PROSITE" id="PS50053">
    <property type="entry name" value="UBIQUITIN_2"/>
    <property type="match status" value="1"/>
</dbReference>
<evidence type="ECO:0000259" key="2">
    <source>
        <dbReference type="PROSITE" id="PS50053"/>
    </source>
</evidence>
<dbReference type="EMBL" id="CAXAMM010033736">
    <property type="protein sequence ID" value="CAK9071817.1"/>
    <property type="molecule type" value="Genomic_DNA"/>
</dbReference>
<evidence type="ECO:0000313" key="3">
    <source>
        <dbReference type="EMBL" id="CAK9071817.1"/>
    </source>
</evidence>
<proteinExistence type="predicted"/>
<evidence type="ECO:0000256" key="1">
    <source>
        <dbReference type="SAM" id="MobiDB-lite"/>
    </source>
</evidence>
<dbReference type="InterPro" id="IPR029071">
    <property type="entry name" value="Ubiquitin-like_domsf"/>
</dbReference>